<reference evidence="4" key="1">
    <citation type="submission" date="2021-02" db="EMBL/GenBank/DDBJ databases">
        <authorList>
            <person name="Nowell W R."/>
        </authorList>
    </citation>
    <scope>NUCLEOTIDE SEQUENCE</scope>
</reference>
<gene>
    <name evidence="4" type="ORF">CJN711_LOCUS16601</name>
</gene>
<feature type="region of interest" description="Disordered" evidence="1">
    <location>
        <begin position="466"/>
        <end position="489"/>
    </location>
</feature>
<feature type="transmembrane region" description="Helical" evidence="2">
    <location>
        <begin position="27"/>
        <end position="45"/>
    </location>
</feature>
<feature type="compositionally biased region" description="Polar residues" evidence="1">
    <location>
        <begin position="312"/>
        <end position="324"/>
    </location>
</feature>
<keyword evidence="2" id="KW-0472">Membrane</keyword>
<dbReference type="AlphaFoldDB" id="A0A815D0Y0"/>
<comment type="caution">
    <text evidence="4">The sequence shown here is derived from an EMBL/GenBank/DDBJ whole genome shotgun (WGS) entry which is preliminary data.</text>
</comment>
<feature type="compositionally biased region" description="Basic and acidic residues" evidence="1">
    <location>
        <begin position="341"/>
        <end position="352"/>
    </location>
</feature>
<name>A0A815D0Y0_9BILA</name>
<organism evidence="4 5">
    <name type="scientific">Rotaria magnacalcarata</name>
    <dbReference type="NCBI Taxonomy" id="392030"/>
    <lineage>
        <taxon>Eukaryota</taxon>
        <taxon>Metazoa</taxon>
        <taxon>Spiralia</taxon>
        <taxon>Gnathifera</taxon>
        <taxon>Rotifera</taxon>
        <taxon>Eurotatoria</taxon>
        <taxon>Bdelloidea</taxon>
        <taxon>Philodinida</taxon>
        <taxon>Philodinidae</taxon>
        <taxon>Rotaria</taxon>
    </lineage>
</organism>
<feature type="domain" description="Rho-GAP" evidence="3">
    <location>
        <begin position="1"/>
        <end position="117"/>
    </location>
</feature>
<feature type="region of interest" description="Disordered" evidence="1">
    <location>
        <begin position="233"/>
        <end position="449"/>
    </location>
</feature>
<feature type="compositionally biased region" description="Polar residues" evidence="1">
    <location>
        <begin position="266"/>
        <end position="275"/>
    </location>
</feature>
<evidence type="ECO:0000313" key="5">
    <source>
        <dbReference type="Proteomes" id="UP000663855"/>
    </source>
</evidence>
<dbReference type="PROSITE" id="PS50238">
    <property type="entry name" value="RHOGAP"/>
    <property type="match status" value="1"/>
</dbReference>
<feature type="compositionally biased region" description="Polar residues" evidence="1">
    <location>
        <begin position="358"/>
        <end position="397"/>
    </location>
</feature>
<feature type="compositionally biased region" description="Low complexity" evidence="1">
    <location>
        <begin position="253"/>
        <end position="265"/>
    </location>
</feature>
<dbReference type="InterPro" id="IPR000198">
    <property type="entry name" value="RhoGAP_dom"/>
</dbReference>
<dbReference type="GO" id="GO:0007165">
    <property type="term" value="P:signal transduction"/>
    <property type="evidence" value="ECO:0007669"/>
    <property type="project" value="InterPro"/>
</dbReference>
<dbReference type="PANTHER" id="PTHR23179">
    <property type="entry name" value="T-CELL ACTIVATION RHO GTPASE ACTIVATING PROTEIN-RELATED"/>
    <property type="match status" value="1"/>
</dbReference>
<keyword evidence="2" id="KW-1133">Transmembrane helix</keyword>
<dbReference type="PANTHER" id="PTHR23179:SF3">
    <property type="entry name" value="RHO GTPASE-ACTIVATING PROTEIN 20"/>
    <property type="match status" value="1"/>
</dbReference>
<dbReference type="SUPFAM" id="SSF48350">
    <property type="entry name" value="GTPase activation domain, GAP"/>
    <property type="match status" value="1"/>
</dbReference>
<feature type="compositionally biased region" description="Low complexity" evidence="1">
    <location>
        <begin position="398"/>
        <end position="411"/>
    </location>
</feature>
<dbReference type="InterPro" id="IPR008936">
    <property type="entry name" value="Rho_GTPase_activation_prot"/>
</dbReference>
<sequence>MSSTFNIHRKGFICKKKVTLYNKKKRNVFLLIYSFYFSSILITLSEANHILLKGFICVLHRISQNADINGMNPFNLGLCVSNSLFKTESTTITSGKQEADVMSSIVEFLIQNCSSLFGSDIVTCITEKRIIVHQISSITRPVASSIESLDEVESSPHLPIVNRSHDSGLAASDQPFNDDSSEISEHFRRNILPVATPLPDWSSSIACGKGIVLTSIITNNTNSSVTTLSITRRRSSKNTYKPSKQFLEREKLTNNTTDDSDNNSSKRSSATTIHNITIGKIKRSKSLSRHSSLGSGEQKQTQKYSTKESRRLTSNNVKRTSSLKQFHHSSDEAGDDDDDDEHKNILANERRTKLTKPKANNNKKTINDESITIRSTQSEQQDLDLTSEPLSTINQRLTSSISTPTRSTSFTLASAPKTSDVPVTETTKPVHSNIHQQQPIIAGSRSRHTGPLSATTNKVYLIPQPAPRYQHLGQTNSSKEKPPTTTERGRTFVHRADSRPFVLGAAIQMKPVDDLLSSNEKRRPCHRQNALRYKSNEQERQSRISAPVIISYNQPPNVSRYQSIERRLPPSPQPMKTFSFDINNEFRSSDISWSVREKAKLFEYTNQHKLSTGRENYV</sequence>
<feature type="compositionally biased region" description="Polar residues" evidence="1">
    <location>
        <begin position="424"/>
        <end position="439"/>
    </location>
</feature>
<evidence type="ECO:0000256" key="1">
    <source>
        <dbReference type="SAM" id="MobiDB-lite"/>
    </source>
</evidence>
<accession>A0A815D0Y0</accession>
<keyword evidence="2" id="KW-0812">Transmembrane</keyword>
<evidence type="ECO:0000313" key="4">
    <source>
        <dbReference type="EMBL" id="CAF1294460.1"/>
    </source>
</evidence>
<proteinExistence type="predicted"/>
<dbReference type="Gene3D" id="1.10.555.10">
    <property type="entry name" value="Rho GTPase activation protein"/>
    <property type="match status" value="1"/>
</dbReference>
<evidence type="ECO:0000259" key="3">
    <source>
        <dbReference type="PROSITE" id="PS50238"/>
    </source>
</evidence>
<dbReference type="Pfam" id="PF00620">
    <property type="entry name" value="RhoGAP"/>
    <property type="match status" value="1"/>
</dbReference>
<feature type="compositionally biased region" description="Basic and acidic residues" evidence="1">
    <location>
        <begin position="478"/>
        <end position="489"/>
    </location>
</feature>
<dbReference type="EMBL" id="CAJNOV010007692">
    <property type="protein sequence ID" value="CAF1294460.1"/>
    <property type="molecule type" value="Genomic_DNA"/>
</dbReference>
<feature type="region of interest" description="Disordered" evidence="1">
    <location>
        <begin position="160"/>
        <end position="181"/>
    </location>
</feature>
<evidence type="ECO:0000256" key="2">
    <source>
        <dbReference type="SAM" id="Phobius"/>
    </source>
</evidence>
<dbReference type="GO" id="GO:0005096">
    <property type="term" value="F:GTPase activator activity"/>
    <property type="evidence" value="ECO:0007669"/>
    <property type="project" value="TreeGrafter"/>
</dbReference>
<dbReference type="Proteomes" id="UP000663855">
    <property type="component" value="Unassembled WGS sequence"/>
</dbReference>
<protein>
    <recommendedName>
        <fullName evidence="3">Rho-GAP domain-containing protein</fullName>
    </recommendedName>
</protein>